<dbReference type="InterPro" id="IPR000760">
    <property type="entry name" value="Inositol_monophosphatase-like"/>
</dbReference>
<evidence type="ECO:0000256" key="1">
    <source>
        <dbReference type="ARBA" id="ARBA00001033"/>
    </source>
</evidence>
<dbReference type="STRING" id="134849.SAMN05443668_101655"/>
<name>A0A1M7J0Z0_9ACTN</name>
<dbReference type="GO" id="GO:0008934">
    <property type="term" value="F:inositol monophosphate 1-phosphatase activity"/>
    <property type="evidence" value="ECO:0007669"/>
    <property type="project" value="InterPro"/>
</dbReference>
<keyword evidence="9" id="KW-1185">Reference proteome</keyword>
<dbReference type="InterPro" id="IPR020583">
    <property type="entry name" value="Inositol_monoP_metal-BS"/>
</dbReference>
<dbReference type="AlphaFoldDB" id="A0A1M7J0Z0"/>
<gene>
    <name evidence="8" type="ORF">SAMN05443668_101655</name>
</gene>
<dbReference type="Proteomes" id="UP000184440">
    <property type="component" value="Unassembled WGS sequence"/>
</dbReference>
<dbReference type="GO" id="GO:0006020">
    <property type="term" value="P:inositol metabolic process"/>
    <property type="evidence" value="ECO:0007669"/>
    <property type="project" value="TreeGrafter"/>
</dbReference>
<keyword evidence="4 7" id="KW-0378">Hydrolase</keyword>
<dbReference type="Gene3D" id="3.30.540.10">
    <property type="entry name" value="Fructose-1,6-Bisphosphatase, subunit A, domain 1"/>
    <property type="match status" value="1"/>
</dbReference>
<feature type="binding site" evidence="6">
    <location>
        <position position="95"/>
    </location>
    <ligand>
        <name>Mg(2+)</name>
        <dbReference type="ChEBI" id="CHEBI:18420"/>
        <label>1</label>
        <note>catalytic</note>
    </ligand>
</feature>
<evidence type="ECO:0000256" key="6">
    <source>
        <dbReference type="PIRSR" id="PIRSR600760-2"/>
    </source>
</evidence>
<dbReference type="RefSeq" id="WP_073251220.1">
    <property type="nucleotide sequence ID" value="NZ_FRCS01000001.1"/>
</dbReference>
<dbReference type="PANTHER" id="PTHR20854">
    <property type="entry name" value="INOSITOL MONOPHOSPHATASE"/>
    <property type="match status" value="1"/>
</dbReference>
<feature type="binding site" evidence="6">
    <location>
        <position position="220"/>
    </location>
    <ligand>
        <name>Mg(2+)</name>
        <dbReference type="ChEBI" id="CHEBI:18420"/>
        <label>2</label>
    </ligand>
</feature>
<dbReference type="CDD" id="cd01639">
    <property type="entry name" value="IMPase"/>
    <property type="match status" value="1"/>
</dbReference>
<dbReference type="GO" id="GO:0007165">
    <property type="term" value="P:signal transduction"/>
    <property type="evidence" value="ECO:0007669"/>
    <property type="project" value="TreeGrafter"/>
</dbReference>
<keyword evidence="5 6" id="KW-0460">Magnesium</keyword>
<dbReference type="SUPFAM" id="SSF56655">
    <property type="entry name" value="Carbohydrate phosphatase"/>
    <property type="match status" value="1"/>
</dbReference>
<evidence type="ECO:0000313" key="9">
    <source>
        <dbReference type="Proteomes" id="UP000184440"/>
    </source>
</evidence>
<dbReference type="GO" id="GO:0046872">
    <property type="term" value="F:metal ion binding"/>
    <property type="evidence" value="ECO:0007669"/>
    <property type="project" value="UniProtKB-KW"/>
</dbReference>
<dbReference type="EMBL" id="FRCS01000001">
    <property type="protein sequence ID" value="SHM46750.1"/>
    <property type="molecule type" value="Genomic_DNA"/>
</dbReference>
<evidence type="ECO:0000256" key="4">
    <source>
        <dbReference type="ARBA" id="ARBA00022801"/>
    </source>
</evidence>
<comment type="similarity">
    <text evidence="7">Belongs to the inositol monophosphatase superfamily.</text>
</comment>
<organism evidence="8 9">
    <name type="scientific">Cryptosporangium aurantiacum</name>
    <dbReference type="NCBI Taxonomy" id="134849"/>
    <lineage>
        <taxon>Bacteria</taxon>
        <taxon>Bacillati</taxon>
        <taxon>Actinomycetota</taxon>
        <taxon>Actinomycetes</taxon>
        <taxon>Cryptosporangiales</taxon>
        <taxon>Cryptosporangiaceae</taxon>
        <taxon>Cryptosporangium</taxon>
    </lineage>
</organism>
<evidence type="ECO:0000256" key="3">
    <source>
        <dbReference type="ARBA" id="ARBA00022723"/>
    </source>
</evidence>
<protein>
    <recommendedName>
        <fullName evidence="7">Inositol-1-monophosphatase</fullName>
        <ecNumber evidence="7">3.1.3.25</ecNumber>
    </recommendedName>
</protein>
<feature type="binding site" evidence="6">
    <location>
        <position position="72"/>
    </location>
    <ligand>
        <name>Mg(2+)</name>
        <dbReference type="ChEBI" id="CHEBI:18420"/>
        <label>1</label>
        <note>catalytic</note>
    </ligand>
</feature>
<dbReference type="Pfam" id="PF00459">
    <property type="entry name" value="Inositol_P"/>
    <property type="match status" value="1"/>
</dbReference>
<dbReference type="PANTHER" id="PTHR20854:SF4">
    <property type="entry name" value="INOSITOL-1-MONOPHOSPHATASE-RELATED"/>
    <property type="match status" value="1"/>
</dbReference>
<reference evidence="8 9" key="1">
    <citation type="submission" date="2016-11" db="EMBL/GenBank/DDBJ databases">
        <authorList>
            <person name="Jaros S."/>
            <person name="Januszkiewicz K."/>
            <person name="Wedrychowicz H."/>
        </authorList>
    </citation>
    <scope>NUCLEOTIDE SEQUENCE [LARGE SCALE GENOMIC DNA]</scope>
    <source>
        <strain evidence="8 9">DSM 46144</strain>
    </source>
</reference>
<sequence>MAAVEPTELLDLAVDLVRRAAVLVGEQRAAAVASVETKSTPTDPVTAADRASEQLVVEGLAAARPGDLVLGEEGGFRPVGAEAAPDAVRWLLDPIDGTVNFVYGIPAYAVSLAAEVDGVVVAGVVRNVVTGEEWTATRGGGAWRDGVRLNGSAVTALGSALVGTGFGYAAQRRREQAEVLLRLLPEIRDIRRIGSAALDLCAAAEGRLDAFFERGLSPWDRAAGGLIAEEAGLLFTGLHGQPAGDEMTLAAPPALHPALHDALIAAGAQP</sequence>
<feature type="binding site" evidence="6">
    <location>
        <position position="93"/>
    </location>
    <ligand>
        <name>Mg(2+)</name>
        <dbReference type="ChEBI" id="CHEBI:18420"/>
        <label>2</label>
    </ligand>
</feature>
<dbReference type="OrthoDB" id="9772456at2"/>
<keyword evidence="3 6" id="KW-0479">Metal-binding</keyword>
<evidence type="ECO:0000256" key="5">
    <source>
        <dbReference type="ARBA" id="ARBA00022842"/>
    </source>
</evidence>
<dbReference type="PROSITE" id="PS00629">
    <property type="entry name" value="IMP_1"/>
    <property type="match status" value="1"/>
</dbReference>
<evidence type="ECO:0000256" key="7">
    <source>
        <dbReference type="RuleBase" id="RU364068"/>
    </source>
</evidence>
<dbReference type="Gene3D" id="3.40.190.80">
    <property type="match status" value="1"/>
</dbReference>
<dbReference type="EC" id="3.1.3.25" evidence="7"/>
<evidence type="ECO:0000256" key="2">
    <source>
        <dbReference type="ARBA" id="ARBA00001946"/>
    </source>
</evidence>
<proteinExistence type="inferred from homology"/>
<dbReference type="PRINTS" id="PR00377">
    <property type="entry name" value="IMPHPHTASES"/>
</dbReference>
<feature type="binding site" evidence="6">
    <location>
        <position position="96"/>
    </location>
    <ligand>
        <name>Mg(2+)</name>
        <dbReference type="ChEBI" id="CHEBI:18420"/>
        <label>1</label>
        <note>catalytic</note>
    </ligand>
</feature>
<evidence type="ECO:0000313" key="8">
    <source>
        <dbReference type="EMBL" id="SHM46750.1"/>
    </source>
</evidence>
<comment type="catalytic activity">
    <reaction evidence="1 7">
        <text>a myo-inositol phosphate + H2O = myo-inositol + phosphate</text>
        <dbReference type="Rhea" id="RHEA:24056"/>
        <dbReference type="ChEBI" id="CHEBI:15377"/>
        <dbReference type="ChEBI" id="CHEBI:17268"/>
        <dbReference type="ChEBI" id="CHEBI:43474"/>
        <dbReference type="ChEBI" id="CHEBI:84139"/>
        <dbReference type="EC" id="3.1.3.25"/>
    </reaction>
</comment>
<dbReference type="InterPro" id="IPR033942">
    <property type="entry name" value="IMPase"/>
</dbReference>
<comment type="cofactor">
    <cofactor evidence="2 6 7">
        <name>Mg(2+)</name>
        <dbReference type="ChEBI" id="CHEBI:18420"/>
    </cofactor>
</comment>
<accession>A0A1M7J0Z0</accession>